<feature type="domain" description="Carrier" evidence="1">
    <location>
        <begin position="1"/>
        <end position="40"/>
    </location>
</feature>
<dbReference type="RefSeq" id="XP_031908321.1">
    <property type="nucleotide sequence ID" value="XM_032056047.1"/>
</dbReference>
<gene>
    <name evidence="2" type="ORF">BDV38DRAFT_261866</name>
</gene>
<evidence type="ECO:0000313" key="2">
    <source>
        <dbReference type="EMBL" id="KAE8132258.1"/>
    </source>
</evidence>
<protein>
    <recommendedName>
        <fullName evidence="1">Carrier domain-containing protein</fullName>
    </recommendedName>
</protein>
<keyword evidence="3" id="KW-1185">Reference proteome</keyword>
<dbReference type="GeneID" id="43640257"/>
<reference evidence="2 3" key="1">
    <citation type="submission" date="2019-04" db="EMBL/GenBank/DDBJ databases">
        <title>Friends and foes A comparative genomics study of 23 Aspergillus species from section Flavi.</title>
        <authorList>
            <consortium name="DOE Joint Genome Institute"/>
            <person name="Kjaerbolling I."/>
            <person name="Vesth T."/>
            <person name="Frisvad J.C."/>
            <person name="Nybo J.L."/>
            <person name="Theobald S."/>
            <person name="Kildgaard S."/>
            <person name="Isbrandt T."/>
            <person name="Kuo A."/>
            <person name="Sato A."/>
            <person name="Lyhne E.K."/>
            <person name="Kogle M.E."/>
            <person name="Wiebenga A."/>
            <person name="Kun R.S."/>
            <person name="Lubbers R.J."/>
            <person name="Makela M.R."/>
            <person name="Barry K."/>
            <person name="Chovatia M."/>
            <person name="Clum A."/>
            <person name="Daum C."/>
            <person name="Haridas S."/>
            <person name="He G."/>
            <person name="LaButti K."/>
            <person name="Lipzen A."/>
            <person name="Mondo S."/>
            <person name="Riley R."/>
            <person name="Salamov A."/>
            <person name="Simmons B.A."/>
            <person name="Magnuson J.K."/>
            <person name="Henrissat B."/>
            <person name="Mortensen U.H."/>
            <person name="Larsen T.O."/>
            <person name="Devries R.P."/>
            <person name="Grigoriev I.V."/>
            <person name="Machida M."/>
            <person name="Baker S.E."/>
            <person name="Andersen M.R."/>
        </authorList>
    </citation>
    <scope>NUCLEOTIDE SEQUENCE [LARGE SCALE GENOMIC DNA]</scope>
    <source>
        <strain evidence="2 3">CBS 117625</strain>
    </source>
</reference>
<evidence type="ECO:0000259" key="1">
    <source>
        <dbReference type="PROSITE" id="PS50075"/>
    </source>
</evidence>
<organism evidence="2 3">
    <name type="scientific">Aspergillus pseudotamarii</name>
    <dbReference type="NCBI Taxonomy" id="132259"/>
    <lineage>
        <taxon>Eukaryota</taxon>
        <taxon>Fungi</taxon>
        <taxon>Dikarya</taxon>
        <taxon>Ascomycota</taxon>
        <taxon>Pezizomycotina</taxon>
        <taxon>Eurotiomycetes</taxon>
        <taxon>Eurotiomycetidae</taxon>
        <taxon>Eurotiales</taxon>
        <taxon>Aspergillaceae</taxon>
        <taxon>Aspergillus</taxon>
        <taxon>Aspergillus subgen. Circumdati</taxon>
    </lineage>
</organism>
<accession>A0A5N6SC23</accession>
<dbReference type="AlphaFoldDB" id="A0A5N6SC23"/>
<sequence>MVAIELRTWLIKELGADITMTDIVAWESLTELSERVVSLSKFVRDSKVICHSSLSPFGEISSQRGLVIM</sequence>
<dbReference type="InterPro" id="IPR009081">
    <property type="entry name" value="PP-bd_ACP"/>
</dbReference>
<dbReference type="Proteomes" id="UP000325672">
    <property type="component" value="Unassembled WGS sequence"/>
</dbReference>
<dbReference type="PROSITE" id="PS50075">
    <property type="entry name" value="CARRIER"/>
    <property type="match status" value="1"/>
</dbReference>
<dbReference type="EMBL" id="ML743637">
    <property type="protein sequence ID" value="KAE8132258.1"/>
    <property type="molecule type" value="Genomic_DNA"/>
</dbReference>
<dbReference type="OrthoDB" id="329835at2759"/>
<proteinExistence type="predicted"/>
<name>A0A5N6SC23_ASPPS</name>
<evidence type="ECO:0000313" key="3">
    <source>
        <dbReference type="Proteomes" id="UP000325672"/>
    </source>
</evidence>